<dbReference type="AlphaFoldDB" id="A0A9P9IEN2"/>
<dbReference type="EMBL" id="JAGMUU010000035">
    <property type="protein sequence ID" value="KAH7116645.1"/>
    <property type="molecule type" value="Genomic_DNA"/>
</dbReference>
<keyword evidence="3" id="KW-1185">Reference proteome</keyword>
<feature type="transmembrane region" description="Helical" evidence="1">
    <location>
        <begin position="76"/>
        <end position="97"/>
    </location>
</feature>
<dbReference type="SUPFAM" id="SSF53474">
    <property type="entry name" value="alpha/beta-Hydrolases"/>
    <property type="match status" value="1"/>
</dbReference>
<evidence type="ECO:0000313" key="2">
    <source>
        <dbReference type="EMBL" id="KAH7116645.1"/>
    </source>
</evidence>
<reference evidence="2" key="1">
    <citation type="journal article" date="2021" name="Nat. Commun.">
        <title>Genetic determinants of endophytism in the Arabidopsis root mycobiome.</title>
        <authorList>
            <person name="Mesny F."/>
            <person name="Miyauchi S."/>
            <person name="Thiergart T."/>
            <person name="Pickel B."/>
            <person name="Atanasova L."/>
            <person name="Karlsson M."/>
            <person name="Huettel B."/>
            <person name="Barry K.W."/>
            <person name="Haridas S."/>
            <person name="Chen C."/>
            <person name="Bauer D."/>
            <person name="Andreopoulos W."/>
            <person name="Pangilinan J."/>
            <person name="LaButti K."/>
            <person name="Riley R."/>
            <person name="Lipzen A."/>
            <person name="Clum A."/>
            <person name="Drula E."/>
            <person name="Henrissat B."/>
            <person name="Kohler A."/>
            <person name="Grigoriev I.V."/>
            <person name="Martin F.M."/>
            <person name="Hacquard S."/>
        </authorList>
    </citation>
    <scope>NUCLEOTIDE SEQUENCE</scope>
    <source>
        <strain evidence="2">MPI-CAGE-AT-0021</strain>
    </source>
</reference>
<keyword evidence="1" id="KW-1133">Transmembrane helix</keyword>
<keyword evidence="1" id="KW-0812">Transmembrane</keyword>
<comment type="caution">
    <text evidence="2">The sequence shown here is derived from an EMBL/GenBank/DDBJ whole genome shotgun (WGS) entry which is preliminary data.</text>
</comment>
<dbReference type="PANTHER" id="PTHR42044:SF2">
    <property type="entry name" value="DUF676 DOMAIN-CONTAINING PROTEIN"/>
    <property type="match status" value="1"/>
</dbReference>
<evidence type="ECO:0000313" key="3">
    <source>
        <dbReference type="Proteomes" id="UP000717696"/>
    </source>
</evidence>
<dbReference type="OrthoDB" id="202545at2759"/>
<dbReference type="InterPro" id="IPR029058">
    <property type="entry name" value="AB_hydrolase_fold"/>
</dbReference>
<accession>A0A9P9IEN2</accession>
<dbReference type="Proteomes" id="UP000717696">
    <property type="component" value="Unassembled WGS sequence"/>
</dbReference>
<proteinExistence type="predicted"/>
<feature type="transmembrane region" description="Helical" evidence="1">
    <location>
        <begin position="104"/>
        <end position="123"/>
    </location>
</feature>
<name>A0A9P9IEN2_9HYPO</name>
<protein>
    <submittedName>
        <fullName evidence="2">Uncharacterized protein</fullName>
    </submittedName>
</protein>
<keyword evidence="1" id="KW-0472">Membrane</keyword>
<gene>
    <name evidence="2" type="ORF">B0J13DRAFT_487439</name>
</gene>
<organism evidence="2 3">
    <name type="scientific">Dactylonectria estremocensis</name>
    <dbReference type="NCBI Taxonomy" id="1079267"/>
    <lineage>
        <taxon>Eukaryota</taxon>
        <taxon>Fungi</taxon>
        <taxon>Dikarya</taxon>
        <taxon>Ascomycota</taxon>
        <taxon>Pezizomycotina</taxon>
        <taxon>Sordariomycetes</taxon>
        <taxon>Hypocreomycetidae</taxon>
        <taxon>Hypocreales</taxon>
        <taxon>Nectriaceae</taxon>
        <taxon>Dactylonectria</taxon>
    </lineage>
</organism>
<sequence>MPAHLASSAEFFGSQIGGETEHPLTYTGSPWQLFTNDIKLFFRNILYLPCIFLPLFPYPTGPMDELYPSLANLRDLALHCVLFAIQLGFLTSLPFMAYLPVSLFILYVGVVLGLNVLVCRLLNGGIPEHGLESTEDHFSRTWEPHDDEYWIFLNGICVGKHWLQNNVDRLSRTFHRPVVGVHNKTSGVVFDLVQCLIQRALLYATPDIRECYVLVKKALYRRGIKKVILILHSQGGIEGGMILDWLLNEVPQDLLQNLEVYTFGCIANHFNNPYRDSTSSAAATAYSANNKVSPKILHRRAISHIEHYANVYDFASRWGVLHYTRTMPKDRLENRFMGRVLVNPRAGHQFNQHYLGTLFPLDPTRRFTRDPEEGDFMAMNVVMGRSGGNRVEREGPMQSLYATGLMNSLEEEGSGGAPKEPGANYGSGSVTALKMWELSRLWLYRNGGSPPS</sequence>
<feature type="transmembrane region" description="Helical" evidence="1">
    <location>
        <begin position="40"/>
        <end position="56"/>
    </location>
</feature>
<evidence type="ECO:0000256" key="1">
    <source>
        <dbReference type="SAM" id="Phobius"/>
    </source>
</evidence>
<dbReference type="PANTHER" id="PTHR42044">
    <property type="entry name" value="DUF676 DOMAIN-CONTAINING PROTEIN-RELATED"/>
    <property type="match status" value="1"/>
</dbReference>